<keyword evidence="1 10" id="KW-0813">Transport</keyword>
<dbReference type="Pfam" id="PF21090">
    <property type="entry name" value="P-loop_SecA"/>
    <property type="match status" value="2"/>
</dbReference>
<comment type="catalytic activity">
    <reaction evidence="10">
        <text>ATP + H2O + cellular proteinSide 1 = ADP + phosphate + cellular proteinSide 2.</text>
        <dbReference type="EC" id="7.4.2.8"/>
    </reaction>
</comment>
<dbReference type="Proteomes" id="UP001319827">
    <property type="component" value="Chromosome"/>
</dbReference>
<keyword evidence="3 10" id="KW-0963">Cytoplasm</keyword>
<proteinExistence type="inferred from homology"/>
<feature type="domain" description="SecA family profile" evidence="13">
    <location>
        <begin position="26"/>
        <end position="618"/>
    </location>
</feature>
<evidence type="ECO:0000256" key="4">
    <source>
        <dbReference type="ARBA" id="ARBA00022741"/>
    </source>
</evidence>
<reference evidence="14 15" key="2">
    <citation type="journal article" date="2021" name="Int. J. Syst. Evol. Microbiol.">
        <title>Isolation and Polyphasic Characterization of Desulfuromonas versatilis sp. Nov., an Electrogenic Bacteria Capable of Versatile Metabolism Isolated from a Graphene Oxide-Reducing Enrichment Culture.</title>
        <authorList>
            <person name="Xie L."/>
            <person name="Yoshida N."/>
            <person name="Ishii S."/>
            <person name="Meng L."/>
        </authorList>
    </citation>
    <scope>NUCLEOTIDE SEQUENCE [LARGE SCALE GENOMIC DNA]</scope>
    <source>
        <strain evidence="14 15">NIT-T3</strain>
    </source>
</reference>
<dbReference type="PANTHER" id="PTHR30612:SF0">
    <property type="entry name" value="CHLOROPLAST PROTEIN-TRANSPORTING ATPASE"/>
    <property type="match status" value="1"/>
</dbReference>
<dbReference type="SUPFAM" id="SSF52540">
    <property type="entry name" value="P-loop containing nucleoside triphosphate hydrolases"/>
    <property type="match status" value="2"/>
</dbReference>
<dbReference type="CDD" id="cd17928">
    <property type="entry name" value="DEXDc_SecA"/>
    <property type="match status" value="1"/>
</dbReference>
<keyword evidence="8 10" id="KW-0811">Translocation</keyword>
<dbReference type="PRINTS" id="PR00906">
    <property type="entry name" value="SECA"/>
</dbReference>
<dbReference type="InterPro" id="IPR011130">
    <property type="entry name" value="SecA_preprotein_X-link_dom"/>
</dbReference>
<keyword evidence="15" id="KW-1185">Reference proteome</keyword>
<evidence type="ECO:0000256" key="9">
    <source>
        <dbReference type="ARBA" id="ARBA00023136"/>
    </source>
</evidence>
<dbReference type="SUPFAM" id="SSF81767">
    <property type="entry name" value="Pre-protein crosslinking domain of SecA"/>
    <property type="match status" value="1"/>
</dbReference>
<dbReference type="EMBL" id="AP024355">
    <property type="protein sequence ID" value="BCR04251.1"/>
    <property type="molecule type" value="Genomic_DNA"/>
</dbReference>
<evidence type="ECO:0000256" key="1">
    <source>
        <dbReference type="ARBA" id="ARBA00022448"/>
    </source>
</evidence>
<dbReference type="Pfam" id="PF01043">
    <property type="entry name" value="SecA_PP_bind"/>
    <property type="match status" value="1"/>
</dbReference>
<evidence type="ECO:0000313" key="14">
    <source>
        <dbReference type="EMBL" id="BCR04251.1"/>
    </source>
</evidence>
<sequence>MMLPARDYHATRIATPGKLPKGLDRWAHDALGRLRGGGRTLQRYREQAEQIVARSLQQRLLSERRLREELQQMQAHFRRRQKGYEAQLPEALALLAESAERTLGMRPYPVQVLGALAIHHGCLAEMATGEGKTLTACFPAILAAWSGRPCHVVTANDYLASRDAGIMAPLYRFAGLSAGWVGGEMEPAERRSNYARGVVYTTSKELLADFLRDRLQPGLCSDAARRQLRRLLDPRAVQNDARVMRGLDTAIIDEADSVLIDEAVTPLIISATQENRALTETSLLAQRIADSLVPGEHYRSEERYHEIRLTEAGRARLGAAAEELPGLWRGEARREELVLTALSAREFYRRGKQYVVEEGKVVIVDEFTGRLMPQRTWRQGLHQAIEAREGLALSDPSETLARLSFQRFFRFFRHLGGMTGTAREAAGEFWHIYNLPVLAVPTHKPCIREILPSRVYADRQSKWRAIADEVLECHRAGRPVLVGTRSIAASEELAAMLSGQGVPCQLLNAVRHREEAQIIAGAGQRGAVTIATNMAGRGTDIHLGRGVAELGGLHVIVSERHEAGRIDRQLIGRCSRQGEPGSARSYISMDDELLRRFAPRPARRLLARALAENRPGAAALVEKTLALAQQAAQRLAFRQRETVLQTDDWLSDALSFARSEVEG</sequence>
<accession>A0ABN6DW73</accession>
<feature type="domain" description="Helicase ATP-binding" evidence="11">
    <location>
        <begin position="113"/>
        <end position="291"/>
    </location>
</feature>
<protein>
    <recommendedName>
        <fullName evidence="10">Protein translocase subunit SecA</fullName>
        <ecNumber evidence="10">7.4.2.8</ecNumber>
    </recommendedName>
</protein>
<keyword evidence="5 10" id="KW-0067">ATP-binding</keyword>
<dbReference type="PROSITE" id="PS51194">
    <property type="entry name" value="HELICASE_CTER"/>
    <property type="match status" value="1"/>
</dbReference>
<feature type="binding site" evidence="10">
    <location>
        <position position="540"/>
    </location>
    <ligand>
        <name>ATP</name>
        <dbReference type="ChEBI" id="CHEBI:30616"/>
    </ligand>
</feature>
<evidence type="ECO:0000256" key="2">
    <source>
        <dbReference type="ARBA" id="ARBA00022475"/>
    </source>
</evidence>
<evidence type="ECO:0000313" key="15">
    <source>
        <dbReference type="Proteomes" id="UP001319827"/>
    </source>
</evidence>
<evidence type="ECO:0000256" key="6">
    <source>
        <dbReference type="ARBA" id="ARBA00022927"/>
    </source>
</evidence>
<name>A0ABN6DW73_9BACT</name>
<comment type="subcellular location">
    <subcellularLocation>
        <location evidence="10">Cell membrane</location>
        <topology evidence="10">Peripheral membrane protein</topology>
        <orientation evidence="10">Cytoplasmic side</orientation>
    </subcellularLocation>
    <subcellularLocation>
        <location evidence="10">Cytoplasm</location>
    </subcellularLocation>
    <text evidence="10">Distribution is 50-50.</text>
</comment>
<dbReference type="PANTHER" id="PTHR30612">
    <property type="entry name" value="SECA INNER MEMBRANE COMPONENT OF SEC PROTEIN SECRETION SYSTEM"/>
    <property type="match status" value="1"/>
</dbReference>
<evidence type="ECO:0000256" key="3">
    <source>
        <dbReference type="ARBA" id="ARBA00022490"/>
    </source>
</evidence>
<dbReference type="HAMAP" id="MF_01382">
    <property type="entry name" value="SecA"/>
    <property type="match status" value="1"/>
</dbReference>
<dbReference type="InterPro" id="IPR011115">
    <property type="entry name" value="SecA_DEAD"/>
</dbReference>
<dbReference type="InterPro" id="IPR014018">
    <property type="entry name" value="SecA_motor_DEAD"/>
</dbReference>
<evidence type="ECO:0000259" key="12">
    <source>
        <dbReference type="PROSITE" id="PS51194"/>
    </source>
</evidence>
<evidence type="ECO:0000256" key="7">
    <source>
        <dbReference type="ARBA" id="ARBA00022967"/>
    </source>
</evidence>
<dbReference type="EC" id="7.4.2.8" evidence="10"/>
<keyword evidence="7 10" id="KW-1278">Translocase</keyword>
<evidence type="ECO:0000259" key="11">
    <source>
        <dbReference type="PROSITE" id="PS51192"/>
    </source>
</evidence>
<evidence type="ECO:0000256" key="10">
    <source>
        <dbReference type="HAMAP-Rule" id="MF_01382"/>
    </source>
</evidence>
<dbReference type="InterPro" id="IPR014001">
    <property type="entry name" value="Helicase_ATP-bd"/>
</dbReference>
<dbReference type="InterPro" id="IPR001650">
    <property type="entry name" value="Helicase_C-like"/>
</dbReference>
<dbReference type="CDD" id="cd18803">
    <property type="entry name" value="SF2_C_secA"/>
    <property type="match status" value="1"/>
</dbReference>
<dbReference type="SMART" id="SM00957">
    <property type="entry name" value="SecA_DEAD"/>
    <property type="match status" value="1"/>
</dbReference>
<evidence type="ECO:0000256" key="5">
    <source>
        <dbReference type="ARBA" id="ARBA00022840"/>
    </source>
</evidence>
<keyword evidence="9 10" id="KW-0472">Membrane</keyword>
<dbReference type="InterPro" id="IPR027417">
    <property type="entry name" value="P-loop_NTPase"/>
</dbReference>
<dbReference type="SMART" id="SM00958">
    <property type="entry name" value="SecA_PP_bind"/>
    <property type="match status" value="1"/>
</dbReference>
<organism evidence="14 15">
    <name type="scientific">Desulfuromonas versatilis</name>
    <dbReference type="NCBI Taxonomy" id="2802975"/>
    <lineage>
        <taxon>Bacteria</taxon>
        <taxon>Pseudomonadati</taxon>
        <taxon>Thermodesulfobacteriota</taxon>
        <taxon>Desulfuromonadia</taxon>
        <taxon>Desulfuromonadales</taxon>
        <taxon>Desulfuromonadaceae</taxon>
        <taxon>Desulfuromonas</taxon>
    </lineage>
</organism>
<evidence type="ECO:0000259" key="13">
    <source>
        <dbReference type="PROSITE" id="PS51196"/>
    </source>
</evidence>
<gene>
    <name evidence="10" type="primary">secA</name>
    <name evidence="14" type="ORF">DESUT3_13200</name>
</gene>
<comment type="similarity">
    <text evidence="10">Belongs to the SecA family.</text>
</comment>
<dbReference type="PROSITE" id="PS51192">
    <property type="entry name" value="HELICASE_ATP_BIND_1"/>
    <property type="match status" value="1"/>
</dbReference>
<keyword evidence="4 10" id="KW-0547">Nucleotide-binding</keyword>
<dbReference type="InterPro" id="IPR000185">
    <property type="entry name" value="SecA"/>
</dbReference>
<feature type="binding site" evidence="10">
    <location>
        <position position="111"/>
    </location>
    <ligand>
        <name>ATP</name>
        <dbReference type="ChEBI" id="CHEBI:30616"/>
    </ligand>
</feature>
<dbReference type="PROSITE" id="PS01312">
    <property type="entry name" value="SECA"/>
    <property type="match status" value="1"/>
</dbReference>
<feature type="domain" description="Helicase C-terminal" evidence="12">
    <location>
        <begin position="465"/>
        <end position="622"/>
    </location>
</feature>
<dbReference type="RefSeq" id="WP_221251675.1">
    <property type="nucleotide sequence ID" value="NZ_AP024355.1"/>
</dbReference>
<reference evidence="14 15" key="1">
    <citation type="journal article" date="2016" name="C (Basel)">
        <title>Selective Growth of and Electricity Production by Marine Exoelectrogenic Bacteria in Self-Aggregated Hydrogel of Microbially Reduced Graphene Oxide.</title>
        <authorList>
            <person name="Yoshida N."/>
            <person name="Goto Y."/>
            <person name="Miyata Y."/>
        </authorList>
    </citation>
    <scope>NUCLEOTIDE SEQUENCE [LARGE SCALE GENOMIC DNA]</scope>
    <source>
        <strain evidence="14 15">NIT-T3</strain>
    </source>
</reference>
<comment type="subunit">
    <text evidence="10">Monomer and homodimer. Part of the essential Sec protein translocation apparatus which comprises SecA, SecYEG and auxiliary proteins SecDF. Other proteins may also be involved.</text>
</comment>
<dbReference type="PROSITE" id="PS51196">
    <property type="entry name" value="SECA_MOTOR_DEAD"/>
    <property type="match status" value="1"/>
</dbReference>
<dbReference type="Pfam" id="PF07517">
    <property type="entry name" value="SecA_DEAD"/>
    <property type="match status" value="1"/>
</dbReference>
<feature type="binding site" evidence="10">
    <location>
        <begin position="129"/>
        <end position="133"/>
    </location>
    <ligand>
        <name>ATP</name>
        <dbReference type="ChEBI" id="CHEBI:30616"/>
    </ligand>
</feature>
<evidence type="ECO:0000256" key="8">
    <source>
        <dbReference type="ARBA" id="ARBA00023010"/>
    </source>
</evidence>
<dbReference type="Gene3D" id="3.90.1440.10">
    <property type="entry name" value="SecA, preprotein cross-linking domain"/>
    <property type="match status" value="1"/>
</dbReference>
<dbReference type="Gene3D" id="3.40.50.300">
    <property type="entry name" value="P-loop containing nucleotide triphosphate hydrolases"/>
    <property type="match status" value="2"/>
</dbReference>
<dbReference type="InterPro" id="IPR044722">
    <property type="entry name" value="SecA_SF2_C"/>
</dbReference>
<keyword evidence="6 10" id="KW-0653">Protein transport</keyword>
<dbReference type="InterPro" id="IPR036670">
    <property type="entry name" value="SecA_X-link_sf"/>
</dbReference>
<dbReference type="InterPro" id="IPR020937">
    <property type="entry name" value="SecA_CS"/>
</dbReference>
<comment type="function">
    <text evidence="10">Part of the Sec protein translocase complex. Interacts with the SecYEG preprotein conducting channel. Has a central role in coupling the hydrolysis of ATP to the transfer of proteins into and across the cell membrane, serving as an ATP-driven molecular motor driving the stepwise translocation of polypeptide chains across the membrane.</text>
</comment>
<keyword evidence="2 10" id="KW-1003">Cell membrane</keyword>